<organism evidence="1 2">
    <name type="scientific">Acinetobacter genomosp. 15BJ</name>
    <dbReference type="NCBI Taxonomy" id="106651"/>
    <lineage>
        <taxon>Bacteria</taxon>
        <taxon>Pseudomonadati</taxon>
        <taxon>Pseudomonadota</taxon>
        <taxon>Gammaproteobacteria</taxon>
        <taxon>Moraxellales</taxon>
        <taxon>Moraxellaceae</taxon>
        <taxon>Acinetobacter</taxon>
    </lineage>
</organism>
<reference evidence="1 2" key="1">
    <citation type="submission" date="2023-07" db="EMBL/GenBank/DDBJ databases">
        <title>A novel proteolytic Acinetobacter species.</title>
        <authorList>
            <person name="Nemec A."/>
            <person name="Radolfova-Krizova L."/>
        </authorList>
    </citation>
    <scope>NUCLEOTIDE SEQUENCE [LARGE SCALE GENOMIC DNA]</scope>
    <source>
        <strain evidence="1 2">NIPH 1865</strain>
    </source>
</reference>
<comment type="caution">
    <text evidence="1">The sequence shown here is derived from an EMBL/GenBank/DDBJ whole genome shotgun (WGS) entry which is preliminary data.</text>
</comment>
<keyword evidence="2" id="KW-1185">Reference proteome</keyword>
<accession>A0ABT8UVE2</accession>
<protein>
    <recommendedName>
        <fullName evidence="3">Mannuronan 5-epimerase</fullName>
    </recommendedName>
</protein>
<evidence type="ECO:0008006" key="3">
    <source>
        <dbReference type="Google" id="ProtNLM"/>
    </source>
</evidence>
<proteinExistence type="predicted"/>
<name>A0ABT8UVE2_9GAMM</name>
<evidence type="ECO:0000313" key="2">
    <source>
        <dbReference type="Proteomes" id="UP001168902"/>
    </source>
</evidence>
<dbReference type="EMBL" id="JAUMJH010000014">
    <property type="protein sequence ID" value="MDO3657009.1"/>
    <property type="molecule type" value="Genomic_DNA"/>
</dbReference>
<evidence type="ECO:0000313" key="1">
    <source>
        <dbReference type="EMBL" id="MDO3657009.1"/>
    </source>
</evidence>
<gene>
    <name evidence="1" type="ORF">Q3V53_07295</name>
</gene>
<sequence>MITDTEVTTWVGRTQESKNKDIIHSKDYGLLGDGSDETLKLHALLQNTNSLIVFEKNKTYCFKGSLTLKGNTILFNSSKLLNLEAHQDWSVLVYANTYIIDGINLTIQSGHGLRILESNVKCESIFIESLNESLNIGCMLSSNLTNSFVSNIEIGSIYTKNFSSHILIYKVLKSKIDIVWMNNYVTGLYFRDCQDSKFGYIYARGLMTSGIGSAGQNGVLLESTLDNNATKNLSFNVIDIEDSAEHGIRFGGVYAIDNVHMNYIKTRNTGAGSAATGGGGLKILGGNRTGAFNYHTNISIGTLINEDCSTTKGLNNFAALIISHVKHIHINKHIVSAVHSTYSAKRGIHLASCEDVTIGSQSYDKLEGNAVLFYTNEDPMMSELDTIKNIRLSDLQHDGTQSNQTAAVIFFSGQAVKVSDVHIVARNIKHNFVAYSTSVTSGRYENINIDVEFKAIIATENLLPPLRLSQNSGEFVVNVTGPFFGTFGPTASNGSKWIDTKNDTYFLRKAGAWCQFLL</sequence>
<dbReference type="RefSeq" id="WP_302897480.1">
    <property type="nucleotide sequence ID" value="NZ_JAUMJH010000014.1"/>
</dbReference>
<dbReference type="Proteomes" id="UP001168902">
    <property type="component" value="Unassembled WGS sequence"/>
</dbReference>